<keyword evidence="2" id="KW-1185">Reference proteome</keyword>
<name>A0A3A5K0F2_9HYPH</name>
<evidence type="ECO:0008006" key="3">
    <source>
        <dbReference type="Google" id="ProtNLM"/>
    </source>
</evidence>
<reference evidence="1 2" key="1">
    <citation type="submission" date="2018-09" db="EMBL/GenBank/DDBJ databases">
        <title>Mesorhizobium carmichaelinearum sp. nov. isolated from Carmichaelinea spp. root nodules in New Zealand.</title>
        <authorList>
            <person name="De Meyer S.E."/>
        </authorList>
    </citation>
    <scope>NUCLEOTIDE SEQUENCE [LARGE SCALE GENOMIC DNA]</scope>
    <source>
        <strain evidence="1 2">ICMP19557</strain>
    </source>
</reference>
<accession>A0A3A5K0F2</accession>
<evidence type="ECO:0000313" key="2">
    <source>
        <dbReference type="Proteomes" id="UP000272706"/>
    </source>
</evidence>
<dbReference type="AlphaFoldDB" id="A0A3A5K0F2"/>
<proteinExistence type="predicted"/>
<evidence type="ECO:0000313" key="1">
    <source>
        <dbReference type="EMBL" id="RJT28167.1"/>
    </source>
</evidence>
<dbReference type="Proteomes" id="UP000272706">
    <property type="component" value="Unassembled WGS sequence"/>
</dbReference>
<organism evidence="1 2">
    <name type="scientific">Mesorhizobium waimense</name>
    <dbReference type="NCBI Taxonomy" id="1300307"/>
    <lineage>
        <taxon>Bacteria</taxon>
        <taxon>Pseudomonadati</taxon>
        <taxon>Pseudomonadota</taxon>
        <taxon>Alphaproteobacteria</taxon>
        <taxon>Hyphomicrobiales</taxon>
        <taxon>Phyllobacteriaceae</taxon>
        <taxon>Mesorhizobium</taxon>
    </lineage>
</organism>
<protein>
    <recommendedName>
        <fullName evidence="3">DUF2946 domain-containing protein</fullName>
    </recommendedName>
</protein>
<dbReference type="EMBL" id="QZWZ01000055">
    <property type="protein sequence ID" value="RJT28167.1"/>
    <property type="molecule type" value="Genomic_DNA"/>
</dbReference>
<sequence>MPYAVYVLRTEPIHGRLSIVMSWPTRKVFALLLAAFVAAGLSLSAVQASDMAVKMGMSSGMDMSGDGDCSGCPEQAPDGKGMTACPSVCVVPVVALPPQISSAEVAVSLPRLSPPLFPVLYGRHAPPDPYPPRPTDFA</sequence>
<gene>
    <name evidence="1" type="ORF">D3227_34885</name>
</gene>
<comment type="caution">
    <text evidence="1">The sequence shown here is derived from an EMBL/GenBank/DDBJ whole genome shotgun (WGS) entry which is preliminary data.</text>
</comment>